<dbReference type="GO" id="GO:0005506">
    <property type="term" value="F:iron ion binding"/>
    <property type="evidence" value="ECO:0007669"/>
    <property type="project" value="InterPro"/>
</dbReference>
<name>A0AAU7X7D8_9HYPH</name>
<feature type="transmembrane region" description="Helical" evidence="8">
    <location>
        <begin position="15"/>
        <end position="38"/>
    </location>
</feature>
<evidence type="ECO:0000256" key="1">
    <source>
        <dbReference type="ARBA" id="ARBA00004127"/>
    </source>
</evidence>
<feature type="region of interest" description="Disordered" evidence="7">
    <location>
        <begin position="278"/>
        <end position="305"/>
    </location>
</feature>
<keyword evidence="6 8" id="KW-0472">Membrane</keyword>
<dbReference type="RefSeq" id="WP_407049125.1">
    <property type="nucleotide sequence ID" value="NZ_CP158568.1"/>
</dbReference>
<feature type="transmembrane region" description="Helical" evidence="8">
    <location>
        <begin position="87"/>
        <end position="105"/>
    </location>
</feature>
<feature type="transmembrane region" description="Helical" evidence="8">
    <location>
        <begin position="50"/>
        <end position="75"/>
    </location>
</feature>
<dbReference type="AlphaFoldDB" id="A0AAU7X7D8"/>
<dbReference type="EMBL" id="CP158568">
    <property type="protein sequence ID" value="XBY44029.1"/>
    <property type="molecule type" value="Genomic_DNA"/>
</dbReference>
<dbReference type="PANTHER" id="PTHR21624">
    <property type="entry name" value="STEROL DESATURASE-RELATED PROTEIN"/>
    <property type="match status" value="1"/>
</dbReference>
<evidence type="ECO:0000256" key="5">
    <source>
        <dbReference type="ARBA" id="ARBA00023098"/>
    </source>
</evidence>
<organism evidence="10">
    <name type="scientific">Methyloraptor flagellatus</name>
    <dbReference type="NCBI Taxonomy" id="3162530"/>
    <lineage>
        <taxon>Bacteria</taxon>
        <taxon>Pseudomonadati</taxon>
        <taxon>Pseudomonadota</taxon>
        <taxon>Alphaproteobacteria</taxon>
        <taxon>Hyphomicrobiales</taxon>
        <taxon>Ancalomicrobiaceae</taxon>
        <taxon>Methyloraptor</taxon>
    </lineage>
</organism>
<evidence type="ECO:0000256" key="3">
    <source>
        <dbReference type="ARBA" id="ARBA00022989"/>
    </source>
</evidence>
<evidence type="ECO:0000313" key="10">
    <source>
        <dbReference type="EMBL" id="XBY44029.1"/>
    </source>
</evidence>
<keyword evidence="2 8" id="KW-0812">Transmembrane</keyword>
<comment type="subcellular location">
    <subcellularLocation>
        <location evidence="1">Endomembrane system</location>
        <topology evidence="1">Multi-pass membrane protein</topology>
    </subcellularLocation>
</comment>
<feature type="transmembrane region" description="Helical" evidence="8">
    <location>
        <begin position="137"/>
        <end position="158"/>
    </location>
</feature>
<dbReference type="EC" id="1.-.-.-" evidence="10"/>
<sequence length="305" mass="33839">MVSPPTPPLALLGPFPVAITLLVAANFMIVEYLAARAIGHPAHERRETVISLWIALGHAVVRVVEAALLSLPYMAAYRHRLFDFDQTSWPALILLFVGIDFLFYWQHRASHRIAWFWATHAVHHSATRLNLTAGVRLGWTGAISGLFLFFLPLAWIGFHPLLITSVLAVNLGYQFFLHTELAPRLGPLEWILNTPTHHRVHHAVNDACLDKNFGGVLIVFDRLFGTFAPCPDEPLAYGLAGVPDERTVAGVLFGEWRRLFDRLRRARSSGEIAAVLLAPGAPDSPKTQSTARSETRTGPDVSNRV</sequence>
<dbReference type="GO" id="GO:0008610">
    <property type="term" value="P:lipid biosynthetic process"/>
    <property type="evidence" value="ECO:0007669"/>
    <property type="project" value="InterPro"/>
</dbReference>
<feature type="domain" description="Fatty acid hydroxylase" evidence="9">
    <location>
        <begin position="93"/>
        <end position="226"/>
    </location>
</feature>
<dbReference type="GO" id="GO:0016020">
    <property type="term" value="C:membrane"/>
    <property type="evidence" value="ECO:0007669"/>
    <property type="project" value="GOC"/>
</dbReference>
<dbReference type="InterPro" id="IPR051689">
    <property type="entry name" value="Sterol_desaturase/TMEM195"/>
</dbReference>
<protein>
    <submittedName>
        <fullName evidence="10">Sterol desaturase family protein</fullName>
        <ecNumber evidence="10">1.-.-.-</ecNumber>
    </submittedName>
</protein>
<keyword evidence="3 8" id="KW-1133">Transmembrane helix</keyword>
<evidence type="ECO:0000256" key="7">
    <source>
        <dbReference type="SAM" id="MobiDB-lite"/>
    </source>
</evidence>
<gene>
    <name evidence="10" type="ORF">ABS361_18540</name>
</gene>
<dbReference type="GO" id="GO:0006643">
    <property type="term" value="P:membrane lipid metabolic process"/>
    <property type="evidence" value="ECO:0007669"/>
    <property type="project" value="TreeGrafter"/>
</dbReference>
<evidence type="ECO:0000256" key="4">
    <source>
        <dbReference type="ARBA" id="ARBA00023002"/>
    </source>
</evidence>
<evidence type="ECO:0000256" key="2">
    <source>
        <dbReference type="ARBA" id="ARBA00022692"/>
    </source>
</evidence>
<reference evidence="10" key="1">
    <citation type="submission" date="2024-06" db="EMBL/GenBank/DDBJ databases">
        <title>Methylostella associata gen. nov., sp. nov., a novel Ancalomicrobiaceae-affiliated facultatively methylotrophic bacteria that feed on methanotrophs of the genus Methylococcus.</title>
        <authorList>
            <person name="Saltykova V."/>
            <person name="Danilova O.V."/>
            <person name="Oshkin I.Y."/>
            <person name="Belova S.E."/>
            <person name="Pimenov N.V."/>
            <person name="Dedysh S.N."/>
        </authorList>
    </citation>
    <scope>NUCLEOTIDE SEQUENCE</scope>
    <source>
        <strain evidence="10">S20</strain>
    </source>
</reference>
<dbReference type="Pfam" id="PF04116">
    <property type="entry name" value="FA_hydroxylase"/>
    <property type="match status" value="1"/>
</dbReference>
<evidence type="ECO:0000256" key="8">
    <source>
        <dbReference type="SAM" id="Phobius"/>
    </source>
</evidence>
<accession>A0AAU7X7D8</accession>
<dbReference type="KEGG" id="mflg:ABS361_18540"/>
<dbReference type="GO" id="GO:0050479">
    <property type="term" value="F:glyceryl-ether monooxygenase activity"/>
    <property type="evidence" value="ECO:0007669"/>
    <property type="project" value="TreeGrafter"/>
</dbReference>
<keyword evidence="5" id="KW-0443">Lipid metabolism</keyword>
<keyword evidence="4 10" id="KW-0560">Oxidoreductase</keyword>
<proteinExistence type="predicted"/>
<evidence type="ECO:0000259" key="9">
    <source>
        <dbReference type="Pfam" id="PF04116"/>
    </source>
</evidence>
<evidence type="ECO:0000256" key="6">
    <source>
        <dbReference type="ARBA" id="ARBA00023136"/>
    </source>
</evidence>
<dbReference type="GO" id="GO:0012505">
    <property type="term" value="C:endomembrane system"/>
    <property type="evidence" value="ECO:0007669"/>
    <property type="project" value="UniProtKB-SubCell"/>
</dbReference>
<dbReference type="InterPro" id="IPR006694">
    <property type="entry name" value="Fatty_acid_hydroxylase"/>
</dbReference>
<dbReference type="PANTHER" id="PTHR21624:SF1">
    <property type="entry name" value="ALKYLGLYCEROL MONOOXYGENASE"/>
    <property type="match status" value="1"/>
</dbReference>